<dbReference type="Proteomes" id="UP001516400">
    <property type="component" value="Unassembled WGS sequence"/>
</dbReference>
<evidence type="ECO:0008006" key="4">
    <source>
        <dbReference type="Google" id="ProtNLM"/>
    </source>
</evidence>
<keyword evidence="3" id="KW-1185">Reference proteome</keyword>
<dbReference type="PANTHER" id="PTHR31516">
    <property type="entry name" value="STABILIZER OF AXONEMAL MICROTUBULES 2"/>
    <property type="match status" value="1"/>
</dbReference>
<dbReference type="AlphaFoldDB" id="A0ABD2N513"/>
<sequence length="316" mass="35168">MACAPCGDAPPCLPVVADTMPKQVVNPCQPHKCNAPDCCNVCIPMVKPCLPPPVVPRRTCKYIQPPRPRSYAPERTYLPPIAKMEDNTIYRKSYLPNEGSRPCAILPEHNLCVGEGKISDNTVHKMSFMPHCQKPPTPIIPCSHKLIGEGPMQDITTQKHDYVPKPFSKPCLIIPPLSLYGSDCPLSSKTVNRLSYMPVDPCKVKVTPIYPIDGLEKPCGRMSDKTIHSMSFQPWQPPEPIPTPWALKAPYRPPVQRMEDNTVNRMSYVPPGQYVECAPDDPSCVECPDPCNEQDPNHFRKDPNCRLGCCCPRAAC</sequence>
<evidence type="ECO:0000256" key="1">
    <source>
        <dbReference type="ARBA" id="ARBA00008738"/>
    </source>
</evidence>
<dbReference type="EMBL" id="JABFTP020000062">
    <property type="protein sequence ID" value="KAL3273796.1"/>
    <property type="molecule type" value="Genomic_DNA"/>
</dbReference>
<comment type="similarity">
    <text evidence="1">Belongs to the FAM154 family.</text>
</comment>
<proteinExistence type="inferred from homology"/>
<name>A0ABD2N513_9CUCU</name>
<evidence type="ECO:0000313" key="3">
    <source>
        <dbReference type="Proteomes" id="UP001516400"/>
    </source>
</evidence>
<accession>A0ABD2N513</accession>
<gene>
    <name evidence="2" type="ORF">HHI36_015224</name>
</gene>
<reference evidence="2 3" key="1">
    <citation type="journal article" date="2021" name="BMC Biol.">
        <title>Horizontally acquired antibacterial genes associated with adaptive radiation of ladybird beetles.</title>
        <authorList>
            <person name="Li H.S."/>
            <person name="Tang X.F."/>
            <person name="Huang Y.H."/>
            <person name="Xu Z.Y."/>
            <person name="Chen M.L."/>
            <person name="Du X.Y."/>
            <person name="Qiu B.Y."/>
            <person name="Chen P.T."/>
            <person name="Zhang W."/>
            <person name="Slipinski A."/>
            <person name="Escalona H.E."/>
            <person name="Waterhouse R.M."/>
            <person name="Zwick A."/>
            <person name="Pang H."/>
        </authorList>
    </citation>
    <scope>NUCLEOTIDE SEQUENCE [LARGE SCALE GENOMIC DNA]</scope>
    <source>
        <strain evidence="2">SYSU2018</strain>
    </source>
</reference>
<organism evidence="2 3">
    <name type="scientific">Cryptolaemus montrouzieri</name>
    <dbReference type="NCBI Taxonomy" id="559131"/>
    <lineage>
        <taxon>Eukaryota</taxon>
        <taxon>Metazoa</taxon>
        <taxon>Ecdysozoa</taxon>
        <taxon>Arthropoda</taxon>
        <taxon>Hexapoda</taxon>
        <taxon>Insecta</taxon>
        <taxon>Pterygota</taxon>
        <taxon>Neoptera</taxon>
        <taxon>Endopterygota</taxon>
        <taxon>Coleoptera</taxon>
        <taxon>Polyphaga</taxon>
        <taxon>Cucujiformia</taxon>
        <taxon>Coccinelloidea</taxon>
        <taxon>Coccinellidae</taxon>
        <taxon>Scymninae</taxon>
        <taxon>Scymnini</taxon>
        <taxon>Cryptolaemus</taxon>
    </lineage>
</organism>
<dbReference type="PANTHER" id="PTHR31516:SF17">
    <property type="entry name" value="STABILIZER OF AXONEMAL MICROTUBULES 2"/>
    <property type="match status" value="1"/>
</dbReference>
<comment type="caution">
    <text evidence="2">The sequence shown here is derived from an EMBL/GenBank/DDBJ whole genome shotgun (WGS) entry which is preliminary data.</text>
</comment>
<dbReference type="InterPro" id="IPR033336">
    <property type="entry name" value="SAXO1/2"/>
</dbReference>
<protein>
    <recommendedName>
        <fullName evidence="4">Stabilizer of axonemal microtubules 1</fullName>
    </recommendedName>
</protein>
<evidence type="ECO:0000313" key="2">
    <source>
        <dbReference type="EMBL" id="KAL3273796.1"/>
    </source>
</evidence>